<feature type="coiled-coil region" evidence="1">
    <location>
        <begin position="190"/>
        <end position="217"/>
    </location>
</feature>
<gene>
    <name evidence="3" type="ORF">FGADI_2320</name>
</gene>
<protein>
    <submittedName>
        <fullName evidence="3">Uncharacterized protein</fullName>
    </submittedName>
</protein>
<dbReference type="AlphaFoldDB" id="A0A8H4X253"/>
<dbReference type="Proteomes" id="UP000604273">
    <property type="component" value="Unassembled WGS sequence"/>
</dbReference>
<reference evidence="3" key="1">
    <citation type="journal article" date="2020" name="BMC Genomics">
        <title>Correction to: Identification and distribution of gene clusters required for synthesis of sphingolipid metabolism inhibitors in diverse species of the filamentous fungus Fusarium.</title>
        <authorList>
            <person name="Kim H.S."/>
            <person name="Lohmar J.M."/>
            <person name="Busman M."/>
            <person name="Brown D.W."/>
            <person name="Naumann T.A."/>
            <person name="Divon H.H."/>
            <person name="Lysoe E."/>
            <person name="Uhlig S."/>
            <person name="Proctor R.H."/>
        </authorList>
    </citation>
    <scope>NUCLEOTIDE SEQUENCE</scope>
    <source>
        <strain evidence="3">NRRL 45417</strain>
    </source>
</reference>
<feature type="compositionally biased region" description="Polar residues" evidence="2">
    <location>
        <begin position="376"/>
        <end position="389"/>
    </location>
</feature>
<feature type="compositionally biased region" description="Basic and acidic residues" evidence="2">
    <location>
        <begin position="67"/>
        <end position="79"/>
    </location>
</feature>
<organism evidence="3 4">
    <name type="scientific">Fusarium gaditjirri</name>
    <dbReference type="NCBI Taxonomy" id="282569"/>
    <lineage>
        <taxon>Eukaryota</taxon>
        <taxon>Fungi</taxon>
        <taxon>Dikarya</taxon>
        <taxon>Ascomycota</taxon>
        <taxon>Pezizomycotina</taxon>
        <taxon>Sordariomycetes</taxon>
        <taxon>Hypocreomycetidae</taxon>
        <taxon>Hypocreales</taxon>
        <taxon>Nectriaceae</taxon>
        <taxon>Fusarium</taxon>
        <taxon>Fusarium nisikadoi species complex</taxon>
    </lineage>
</organism>
<evidence type="ECO:0000256" key="1">
    <source>
        <dbReference type="SAM" id="Coils"/>
    </source>
</evidence>
<feature type="region of interest" description="Disordered" evidence="2">
    <location>
        <begin position="1"/>
        <end position="184"/>
    </location>
</feature>
<sequence>MNESQPPKRPQQGIGSGRPKKRRDGEEKAPPSDMSLPTTQSYLEERPPITMNKMNEIIRPGPAVEFANRRPEIEEEAMKRYAANPAQSDRDFRPAERQPSSSPAFSPRRDSNPTNEIPFRRSGLSHPDGDAQRASEDSEQSDDSFLPDDGGLGNDFTNQAEVPPRGSTSSPGGPRDARPLLSQFMAGDGIAQVRRDVAGLTEQLRTEKTERARLIEDVKTQQGQAIETMKRQHAQAIIDLKNEYDGSIQGLRAEHDSSLQALTSAHAETLKGMETKNDRMKQTVSAQADLIGDLRTRTEAQALTFSSELESTQSDINDLRARLETHETATEGLLARFAKRFNEVQAKQSETQRQLKEQADLIKALQEDRMSGHGSGSTRTGADANTNSC</sequence>
<comment type="caution">
    <text evidence="3">The sequence shown here is derived from an EMBL/GenBank/DDBJ whole genome shotgun (WGS) entry which is preliminary data.</text>
</comment>
<evidence type="ECO:0000313" key="3">
    <source>
        <dbReference type="EMBL" id="KAF4958520.1"/>
    </source>
</evidence>
<name>A0A8H4X253_9HYPO</name>
<feature type="region of interest" description="Disordered" evidence="2">
    <location>
        <begin position="366"/>
        <end position="389"/>
    </location>
</feature>
<feature type="compositionally biased region" description="Low complexity" evidence="2">
    <location>
        <begin position="163"/>
        <end position="174"/>
    </location>
</feature>
<keyword evidence="1" id="KW-0175">Coiled coil</keyword>
<dbReference type="EMBL" id="JABFAI010000050">
    <property type="protein sequence ID" value="KAF4958520.1"/>
    <property type="molecule type" value="Genomic_DNA"/>
</dbReference>
<keyword evidence="4" id="KW-1185">Reference proteome</keyword>
<dbReference type="OrthoDB" id="5094044at2759"/>
<proteinExistence type="predicted"/>
<accession>A0A8H4X253</accession>
<reference evidence="3" key="2">
    <citation type="submission" date="2020-05" db="EMBL/GenBank/DDBJ databases">
        <authorList>
            <person name="Kim H.-S."/>
            <person name="Proctor R.H."/>
            <person name="Brown D.W."/>
        </authorList>
    </citation>
    <scope>NUCLEOTIDE SEQUENCE</scope>
    <source>
        <strain evidence="3">NRRL 45417</strain>
    </source>
</reference>
<evidence type="ECO:0000313" key="4">
    <source>
        <dbReference type="Proteomes" id="UP000604273"/>
    </source>
</evidence>
<feature type="compositionally biased region" description="Acidic residues" evidence="2">
    <location>
        <begin position="137"/>
        <end position="146"/>
    </location>
</feature>
<feature type="compositionally biased region" description="Basic and acidic residues" evidence="2">
    <location>
        <begin position="127"/>
        <end position="136"/>
    </location>
</feature>
<evidence type="ECO:0000256" key="2">
    <source>
        <dbReference type="SAM" id="MobiDB-lite"/>
    </source>
</evidence>